<evidence type="ECO:0000256" key="1">
    <source>
        <dbReference type="SAM" id="Coils"/>
    </source>
</evidence>
<dbReference type="InParanoid" id="A0A0V0QG73"/>
<proteinExistence type="predicted"/>
<dbReference type="EMBL" id="LDAU01000174">
    <property type="protein sequence ID" value="KRX01215.1"/>
    <property type="molecule type" value="Genomic_DNA"/>
</dbReference>
<organism evidence="2 3">
    <name type="scientific">Pseudocohnilembus persalinus</name>
    <name type="common">Ciliate</name>
    <dbReference type="NCBI Taxonomy" id="266149"/>
    <lineage>
        <taxon>Eukaryota</taxon>
        <taxon>Sar</taxon>
        <taxon>Alveolata</taxon>
        <taxon>Ciliophora</taxon>
        <taxon>Intramacronucleata</taxon>
        <taxon>Oligohymenophorea</taxon>
        <taxon>Scuticociliatia</taxon>
        <taxon>Philasterida</taxon>
        <taxon>Pseudocohnilembidae</taxon>
        <taxon>Pseudocohnilembus</taxon>
    </lineage>
</organism>
<name>A0A0V0QG73_PSEPJ</name>
<evidence type="ECO:0000313" key="3">
    <source>
        <dbReference type="Proteomes" id="UP000054937"/>
    </source>
</evidence>
<protein>
    <submittedName>
        <fullName evidence="2">Uncharacterized protein</fullName>
    </submittedName>
</protein>
<evidence type="ECO:0000313" key="2">
    <source>
        <dbReference type="EMBL" id="KRX01215.1"/>
    </source>
</evidence>
<reference evidence="2 3" key="1">
    <citation type="journal article" date="2015" name="Sci. Rep.">
        <title>Genome of the facultative scuticociliatosis pathogen Pseudocohnilembus persalinus provides insight into its virulence through horizontal gene transfer.</title>
        <authorList>
            <person name="Xiong J."/>
            <person name="Wang G."/>
            <person name="Cheng J."/>
            <person name="Tian M."/>
            <person name="Pan X."/>
            <person name="Warren A."/>
            <person name="Jiang C."/>
            <person name="Yuan D."/>
            <person name="Miao W."/>
        </authorList>
    </citation>
    <scope>NUCLEOTIDE SEQUENCE [LARGE SCALE GENOMIC DNA]</scope>
    <source>
        <strain evidence="2">36N120E</strain>
    </source>
</reference>
<dbReference type="SUPFAM" id="SSF57845">
    <property type="entry name" value="B-box zinc-binding domain"/>
    <property type="match status" value="1"/>
</dbReference>
<gene>
    <name evidence="2" type="ORF">PPERSA_05615</name>
</gene>
<comment type="caution">
    <text evidence="2">The sequence shown here is derived from an EMBL/GenBank/DDBJ whole genome shotgun (WGS) entry which is preliminary data.</text>
</comment>
<dbReference type="Proteomes" id="UP000054937">
    <property type="component" value="Unassembled WGS sequence"/>
</dbReference>
<dbReference type="OrthoDB" id="293697at2759"/>
<feature type="coiled-coil region" evidence="1">
    <location>
        <begin position="189"/>
        <end position="216"/>
    </location>
</feature>
<keyword evidence="3" id="KW-1185">Reference proteome</keyword>
<dbReference type="AlphaFoldDB" id="A0A0V0QG73"/>
<keyword evidence="1" id="KW-0175">Coiled coil</keyword>
<accession>A0A0V0QG73</accession>
<feature type="coiled-coil region" evidence="1">
    <location>
        <begin position="94"/>
        <end position="121"/>
    </location>
</feature>
<sequence>MDLDIKGKKVQYFTCDKGGLHTGEVLNYVCIDSKCEHKGLICSICLNLEHEKHKHMPFKIFLQQLSSSYGQAYSDEWNMESFLDKIERVQQGNLFQLKNSVQKLSQMLKDLEENLFNTYKQIKNKLISQSYLSKNAPIVIEQMLNGDYSEVDKMKIDCQQLIDSIILDKEQIKFSFEPEKVLKSFQVCEDNFAKEIESLNKNIEESFEKISKIMEKATQLNQINSSVSLNFVPTVAFQSANWVDVQNNLIKFKHRTESNYTHLYSTNTFDKEDKILFQFKLKNYSYHNPSHLWVGICLEKHKETNFWKTSGNQIDIMQKSQNWKSKWDVVGQFPGNISKEDTIYSLEFCVKDNYLKIWDSEQKSICTHPATTTLTTYYNQGDKYVIVLGAHKCDTHIEIM</sequence>